<evidence type="ECO:0000256" key="6">
    <source>
        <dbReference type="SAM" id="MobiDB-lite"/>
    </source>
</evidence>
<feature type="transmembrane region" description="Helical" evidence="7">
    <location>
        <begin position="76"/>
        <end position="94"/>
    </location>
</feature>
<comment type="subcellular location">
    <subcellularLocation>
        <location evidence="1">Membrane</location>
        <topology evidence="1">Multi-pass membrane protein</topology>
    </subcellularLocation>
</comment>
<feature type="transmembrane region" description="Helical" evidence="7">
    <location>
        <begin position="114"/>
        <end position="133"/>
    </location>
</feature>
<keyword evidence="4 5" id="KW-0472">Membrane</keyword>
<keyword evidence="3 7" id="KW-1133">Transmembrane helix</keyword>
<dbReference type="PANTHER" id="PTHR13439:SF0">
    <property type="entry name" value="TOPOISOMERASE I DAMAGE AFFECTED PROTEIN 4"/>
    <property type="match status" value="1"/>
</dbReference>
<dbReference type="GO" id="GO:0016020">
    <property type="term" value="C:membrane"/>
    <property type="evidence" value="ECO:0007669"/>
    <property type="project" value="UniProtKB-SubCell"/>
</dbReference>
<dbReference type="InterPro" id="IPR006634">
    <property type="entry name" value="TLC-dom"/>
</dbReference>
<dbReference type="PANTHER" id="PTHR13439">
    <property type="entry name" value="CT120 PROTEIN"/>
    <property type="match status" value="1"/>
</dbReference>
<dbReference type="PROSITE" id="PS50922">
    <property type="entry name" value="TLC"/>
    <property type="match status" value="1"/>
</dbReference>
<feature type="transmembrane region" description="Helical" evidence="7">
    <location>
        <begin position="204"/>
        <end position="224"/>
    </location>
</feature>
<evidence type="ECO:0000259" key="8">
    <source>
        <dbReference type="PROSITE" id="PS50922"/>
    </source>
</evidence>
<feature type="transmembrane region" description="Helical" evidence="7">
    <location>
        <begin position="36"/>
        <end position="55"/>
    </location>
</feature>
<dbReference type="GO" id="GO:0005783">
    <property type="term" value="C:endoplasmic reticulum"/>
    <property type="evidence" value="ECO:0007669"/>
    <property type="project" value="TreeGrafter"/>
</dbReference>
<evidence type="ECO:0000313" key="9">
    <source>
        <dbReference type="EMBL" id="KAK4543203.1"/>
    </source>
</evidence>
<evidence type="ECO:0000256" key="3">
    <source>
        <dbReference type="ARBA" id="ARBA00022989"/>
    </source>
</evidence>
<reference evidence="9 10" key="1">
    <citation type="submission" date="2021-11" db="EMBL/GenBank/DDBJ databases">
        <title>Black yeast isolated from Biological Soil Crust.</title>
        <authorList>
            <person name="Kurbessoian T."/>
        </authorList>
    </citation>
    <scope>NUCLEOTIDE SEQUENCE [LARGE SCALE GENOMIC DNA]</scope>
    <source>
        <strain evidence="9 10">CCFEE 5522</strain>
    </source>
</reference>
<evidence type="ECO:0000256" key="1">
    <source>
        <dbReference type="ARBA" id="ARBA00004141"/>
    </source>
</evidence>
<keyword evidence="10" id="KW-1185">Reference proteome</keyword>
<comment type="caution">
    <text evidence="9">The sequence shown here is derived from an EMBL/GenBank/DDBJ whole genome shotgun (WGS) entry which is preliminary data.</text>
</comment>
<dbReference type="GO" id="GO:0055088">
    <property type="term" value="P:lipid homeostasis"/>
    <property type="evidence" value="ECO:0007669"/>
    <property type="project" value="TreeGrafter"/>
</dbReference>
<keyword evidence="2 5" id="KW-0812">Transmembrane</keyword>
<sequence>MRDPFPIAPPQALVSAVKPLADALSLYTLPLHAHEVLFAFAFYTFIGFVVSPRLSPVLAGRHYTKLPTRTKINWDVHVVSFVQSCIICCLSVYIILYDEERRSWRESGRYEERIWGYSGITGLCQSFALGYFLWDLWMCSWHVDIFGWGMLAHAVSATTVFSLGYRPFVYFYCPVFLLYELSSPFLNIHWFCDKLGLTGSVYQAVNGAFLTSTFFFCRICWGTYSSVRTFYDFYTAIAAGHSSQRPTGIIGEDKRLPGQNWNSGDVGLYYREHADQTTAFMGEEYLPLWLACSYLLANLTLNLLNIFWFSKMVQTIRKRFDPPWGTKGVGPEVAHWQPAERGEAEKKAAELHRAGKGSVKAARMRAEEVMNGDVEVEGEPEIQRGVYADGHKSIEVSGTTRRSGRSRRKA</sequence>
<feature type="transmembrane region" description="Helical" evidence="7">
    <location>
        <begin position="288"/>
        <end position="309"/>
    </location>
</feature>
<protein>
    <recommendedName>
        <fullName evidence="8">TLC domain-containing protein</fullName>
    </recommendedName>
</protein>
<feature type="region of interest" description="Disordered" evidence="6">
    <location>
        <begin position="380"/>
        <end position="410"/>
    </location>
</feature>
<dbReference type="AlphaFoldDB" id="A0AAV9JD58"/>
<evidence type="ECO:0000256" key="7">
    <source>
        <dbReference type="SAM" id="Phobius"/>
    </source>
</evidence>
<feature type="domain" description="TLC" evidence="8">
    <location>
        <begin position="69"/>
        <end position="321"/>
    </location>
</feature>
<dbReference type="InterPro" id="IPR050846">
    <property type="entry name" value="TLCD"/>
</dbReference>
<dbReference type="Proteomes" id="UP001324427">
    <property type="component" value="Unassembled WGS sequence"/>
</dbReference>
<dbReference type="Pfam" id="PF03798">
    <property type="entry name" value="TRAM_LAG1_CLN8"/>
    <property type="match status" value="1"/>
</dbReference>
<name>A0AAV9JD58_9PEZI</name>
<feature type="transmembrane region" description="Helical" evidence="7">
    <location>
        <begin position="145"/>
        <end position="163"/>
    </location>
</feature>
<dbReference type="SMART" id="SM00724">
    <property type="entry name" value="TLC"/>
    <property type="match status" value="1"/>
</dbReference>
<accession>A0AAV9JD58</accession>
<organism evidence="9 10">
    <name type="scientific">Oleoguttula mirabilis</name>
    <dbReference type="NCBI Taxonomy" id="1507867"/>
    <lineage>
        <taxon>Eukaryota</taxon>
        <taxon>Fungi</taxon>
        <taxon>Dikarya</taxon>
        <taxon>Ascomycota</taxon>
        <taxon>Pezizomycotina</taxon>
        <taxon>Dothideomycetes</taxon>
        <taxon>Dothideomycetidae</taxon>
        <taxon>Mycosphaerellales</taxon>
        <taxon>Teratosphaeriaceae</taxon>
        <taxon>Oleoguttula</taxon>
    </lineage>
</organism>
<proteinExistence type="predicted"/>
<gene>
    <name evidence="9" type="ORF">LTR36_005753</name>
</gene>
<feature type="transmembrane region" description="Helical" evidence="7">
    <location>
        <begin position="169"/>
        <end position="192"/>
    </location>
</feature>
<evidence type="ECO:0000256" key="4">
    <source>
        <dbReference type="ARBA" id="ARBA00023136"/>
    </source>
</evidence>
<evidence type="ECO:0000256" key="2">
    <source>
        <dbReference type="ARBA" id="ARBA00022692"/>
    </source>
</evidence>
<dbReference type="EMBL" id="JAVFHQ010000034">
    <property type="protein sequence ID" value="KAK4543203.1"/>
    <property type="molecule type" value="Genomic_DNA"/>
</dbReference>
<evidence type="ECO:0000256" key="5">
    <source>
        <dbReference type="PROSITE-ProRule" id="PRU00205"/>
    </source>
</evidence>
<evidence type="ECO:0000313" key="10">
    <source>
        <dbReference type="Proteomes" id="UP001324427"/>
    </source>
</evidence>